<evidence type="ECO:0000256" key="12">
    <source>
        <dbReference type="SAM" id="Phobius"/>
    </source>
</evidence>
<proteinExistence type="inferred from homology"/>
<keyword evidence="4" id="KW-0138">CF(0)</keyword>
<sequence length="222" mass="24583">MVLNLFSIFDPVSPSIFSSNWLSLLSVTLWVPVTLWASNSRVSYSFIIFLDTLVGQIGPLMKSMSGILITVSMFLLILVNNVFGLLPYIFTPTSHPVLPVTLALVGWLALFLYTLINFPQFYMAHLVPTSTPPALLPFMVLIESTSNMIRPLTLAVRLTANLVAGHLLLSILMSASAMVPWVLMPLMAVPQSLLCILELAVACIQAYVFSILMTLYYTEMSY</sequence>
<dbReference type="GO" id="GO:0005743">
    <property type="term" value="C:mitochondrial inner membrane"/>
    <property type="evidence" value="ECO:0007669"/>
    <property type="project" value="UniProtKB-SubCell"/>
</dbReference>
<evidence type="ECO:0000256" key="11">
    <source>
        <dbReference type="RuleBase" id="RU004450"/>
    </source>
</evidence>
<dbReference type="AlphaFoldDB" id="A0A172QHD8"/>
<feature type="transmembrane region" description="Helical" evidence="12">
    <location>
        <begin position="67"/>
        <end position="90"/>
    </location>
</feature>
<dbReference type="GO" id="GO:0045259">
    <property type="term" value="C:proton-transporting ATP synthase complex"/>
    <property type="evidence" value="ECO:0007669"/>
    <property type="project" value="UniProtKB-KW"/>
</dbReference>
<dbReference type="PANTHER" id="PTHR11410">
    <property type="entry name" value="ATP SYNTHASE SUBUNIT A"/>
    <property type="match status" value="1"/>
</dbReference>
<keyword evidence="3" id="KW-0813">Transport</keyword>
<dbReference type="EMBL" id="KU869713">
    <property type="protein sequence ID" value="AND97108.1"/>
    <property type="molecule type" value="Genomic_DNA"/>
</dbReference>
<keyword evidence="5 12" id="KW-0812">Transmembrane</keyword>
<evidence type="ECO:0000256" key="9">
    <source>
        <dbReference type="ARBA" id="ARBA00023136"/>
    </source>
</evidence>
<evidence type="ECO:0000256" key="3">
    <source>
        <dbReference type="ARBA" id="ARBA00022448"/>
    </source>
</evidence>
<dbReference type="PRINTS" id="PR00123">
    <property type="entry name" value="ATPASEA"/>
</dbReference>
<name>A0A172QHD8_9CRUS</name>
<geneLocation type="mitochondrion" evidence="13"/>
<dbReference type="NCBIfam" id="TIGR01131">
    <property type="entry name" value="ATP_synt_6_or_A"/>
    <property type="match status" value="1"/>
</dbReference>
<comment type="similarity">
    <text evidence="2">Belongs to the ATPase A chain family.</text>
</comment>
<evidence type="ECO:0000256" key="2">
    <source>
        <dbReference type="ARBA" id="ARBA00006810"/>
    </source>
</evidence>
<feature type="transmembrane region" description="Helical" evidence="12">
    <location>
        <begin position="97"/>
        <end position="116"/>
    </location>
</feature>
<dbReference type="PANTHER" id="PTHR11410:SF0">
    <property type="entry name" value="ATP SYNTHASE SUBUNIT A"/>
    <property type="match status" value="1"/>
</dbReference>
<feature type="transmembrane region" description="Helical" evidence="12">
    <location>
        <begin position="20"/>
        <end position="37"/>
    </location>
</feature>
<dbReference type="InterPro" id="IPR000568">
    <property type="entry name" value="ATP_synth_F0_asu"/>
</dbReference>
<feature type="transmembrane region" description="Helical" evidence="12">
    <location>
        <begin position="122"/>
        <end position="142"/>
    </location>
</feature>
<reference evidence="13" key="1">
    <citation type="submission" date="2016-03" db="EMBL/GenBank/DDBJ databases">
        <title>Comparative mitogenomic analyses of three North American stygobiont amphipods of the genus Stygobromus (Crustacea: Amphipoda).</title>
        <authorList>
            <person name="Aunins A.W."/>
            <person name="King T.L."/>
            <person name="Hobson C.S."/>
            <person name="Nelms D.L."/>
        </authorList>
    </citation>
    <scope>NUCLEOTIDE SEQUENCE</scope>
</reference>
<dbReference type="InterPro" id="IPR045083">
    <property type="entry name" value="ATP_synth_F0_asu_bact/mt"/>
</dbReference>
<dbReference type="CDD" id="cd00310">
    <property type="entry name" value="ATP-synt_Fo_a_6"/>
    <property type="match status" value="1"/>
</dbReference>
<dbReference type="Gene3D" id="1.20.120.220">
    <property type="entry name" value="ATP synthase, F0 complex, subunit A"/>
    <property type="match status" value="1"/>
</dbReference>
<evidence type="ECO:0000256" key="8">
    <source>
        <dbReference type="ARBA" id="ARBA00023065"/>
    </source>
</evidence>
<feature type="transmembrane region" description="Helical" evidence="12">
    <location>
        <begin position="191"/>
        <end position="217"/>
    </location>
</feature>
<dbReference type="GO" id="GO:0046933">
    <property type="term" value="F:proton-transporting ATP synthase activity, rotational mechanism"/>
    <property type="evidence" value="ECO:0007669"/>
    <property type="project" value="TreeGrafter"/>
</dbReference>
<dbReference type="Pfam" id="PF00119">
    <property type="entry name" value="ATP-synt_A"/>
    <property type="match status" value="1"/>
</dbReference>
<evidence type="ECO:0000256" key="7">
    <source>
        <dbReference type="ARBA" id="ARBA00022989"/>
    </source>
</evidence>
<keyword evidence="6" id="KW-0375">Hydrogen ion transport</keyword>
<accession>A0A172QHD8</accession>
<evidence type="ECO:0000256" key="1">
    <source>
        <dbReference type="ARBA" id="ARBA00004141"/>
    </source>
</evidence>
<evidence type="ECO:0000256" key="10">
    <source>
        <dbReference type="ARBA" id="ARBA00023310"/>
    </source>
</evidence>
<protein>
    <recommendedName>
        <fullName evidence="11">ATP synthase subunit a</fullName>
    </recommendedName>
</protein>
<dbReference type="PROSITE" id="PS00449">
    <property type="entry name" value="ATPASE_A"/>
    <property type="match status" value="1"/>
</dbReference>
<comment type="subcellular location">
    <subcellularLocation>
        <location evidence="1">Membrane</location>
        <topology evidence="1">Multi-pass membrane protein</topology>
    </subcellularLocation>
    <subcellularLocation>
        <location evidence="11">Mitochondrion inner membrane</location>
        <topology evidence="11">Multi-pass membrane protein</topology>
    </subcellularLocation>
</comment>
<dbReference type="InterPro" id="IPR023011">
    <property type="entry name" value="ATP_synth_F0_asu_AS"/>
</dbReference>
<keyword evidence="9 12" id="KW-0472">Membrane</keyword>
<keyword evidence="10" id="KW-0066">ATP synthesis</keyword>
<evidence type="ECO:0000313" key="13">
    <source>
        <dbReference type="EMBL" id="AND97108.1"/>
    </source>
</evidence>
<dbReference type="InterPro" id="IPR035908">
    <property type="entry name" value="F0_ATP_A_sf"/>
</dbReference>
<keyword evidence="7 12" id="KW-1133">Transmembrane helix</keyword>
<feature type="transmembrane region" description="Helical" evidence="12">
    <location>
        <begin position="154"/>
        <end position="179"/>
    </location>
</feature>
<gene>
    <name evidence="13" type="primary">atp6</name>
</gene>
<dbReference type="SUPFAM" id="SSF81336">
    <property type="entry name" value="F1F0 ATP synthase subunit A"/>
    <property type="match status" value="1"/>
</dbReference>
<evidence type="ECO:0000256" key="4">
    <source>
        <dbReference type="ARBA" id="ARBA00022547"/>
    </source>
</evidence>
<organism evidence="13">
    <name type="scientific">Stygobromus foliatus</name>
    <dbReference type="NCBI Taxonomy" id="1678291"/>
    <lineage>
        <taxon>Eukaryota</taxon>
        <taxon>Metazoa</taxon>
        <taxon>Ecdysozoa</taxon>
        <taxon>Arthropoda</taxon>
        <taxon>Crustacea</taxon>
        <taxon>Multicrustacea</taxon>
        <taxon>Malacostraca</taxon>
        <taxon>Eumalacostraca</taxon>
        <taxon>Peracarida</taxon>
        <taxon>Amphipoda</taxon>
        <taxon>Senticaudata</taxon>
        <taxon>Gammarida</taxon>
        <taxon>Crangonyctidira</taxon>
        <taxon>Crangonyctoidea</taxon>
        <taxon>Crangonyctidae</taxon>
        <taxon>Stygobromus</taxon>
    </lineage>
</organism>
<feature type="transmembrane region" description="Helical" evidence="12">
    <location>
        <begin position="44"/>
        <end position="61"/>
    </location>
</feature>
<keyword evidence="8" id="KW-0406">Ion transport</keyword>
<evidence type="ECO:0000256" key="5">
    <source>
        <dbReference type="ARBA" id="ARBA00022692"/>
    </source>
</evidence>
<evidence type="ECO:0000256" key="6">
    <source>
        <dbReference type="ARBA" id="ARBA00022781"/>
    </source>
</evidence>
<keyword evidence="13" id="KW-0496">Mitochondrion</keyword>